<feature type="transmembrane region" description="Helical" evidence="9">
    <location>
        <begin position="694"/>
        <end position="714"/>
    </location>
</feature>
<feature type="transmembrane region" description="Helical" evidence="9">
    <location>
        <begin position="633"/>
        <end position="657"/>
    </location>
</feature>
<keyword evidence="8 9" id="KW-0472">Membrane</keyword>
<feature type="transmembrane region" description="Helical" evidence="9">
    <location>
        <begin position="938"/>
        <end position="961"/>
    </location>
</feature>
<feature type="transmembrane region" description="Helical" evidence="9">
    <location>
        <begin position="862"/>
        <end position="883"/>
    </location>
</feature>
<evidence type="ECO:0000313" key="14">
    <source>
        <dbReference type="EMBL" id="CUP47091.1"/>
    </source>
</evidence>
<dbReference type="Proteomes" id="UP000095657">
    <property type="component" value="Unassembled WGS sequence"/>
</dbReference>
<dbReference type="FunFam" id="3.30.1360.200:FF:000003">
    <property type="entry name" value="Multifunctional fusion protein"/>
    <property type="match status" value="1"/>
</dbReference>
<evidence type="ECO:0000256" key="10">
    <source>
        <dbReference type="HAMAP-Rule" id="MF_01464"/>
    </source>
</evidence>
<dbReference type="Gene3D" id="3.30.1360.200">
    <property type="match status" value="1"/>
</dbReference>
<dbReference type="Pfam" id="PF21760">
    <property type="entry name" value="SecD_1st"/>
    <property type="match status" value="1"/>
</dbReference>
<evidence type="ECO:0000256" key="8">
    <source>
        <dbReference type="ARBA" id="ARBA00023136"/>
    </source>
</evidence>
<feature type="transmembrane region" description="Helical" evidence="9">
    <location>
        <begin position="967"/>
        <end position="991"/>
    </location>
</feature>
<protein>
    <recommendedName>
        <fullName evidence="9 10">Multifunctional fusion protein</fullName>
    </recommendedName>
    <domain>
        <recommendedName>
            <fullName evidence="9">Protein translocase subunit SecD</fullName>
        </recommendedName>
    </domain>
    <domain>
        <recommendedName>
            <fullName evidence="10">Protein-export membrane protein SecF</fullName>
        </recommendedName>
    </domain>
</protein>
<feature type="transmembrane region" description="Helical" evidence="9">
    <location>
        <begin position="889"/>
        <end position="906"/>
    </location>
</feature>
<evidence type="ECO:0000256" key="4">
    <source>
        <dbReference type="ARBA" id="ARBA00022692"/>
    </source>
</evidence>
<keyword evidence="6 9" id="KW-1133">Transmembrane helix</keyword>
<feature type="domain" description="SecDF P1 head subdomain" evidence="13">
    <location>
        <begin position="392"/>
        <end position="487"/>
    </location>
</feature>
<feature type="domain" description="Protein export membrane protein SecD/SecF C-terminal" evidence="11">
    <location>
        <begin position="489"/>
        <end position="655"/>
    </location>
</feature>
<feature type="transmembrane region" description="Helical" evidence="9">
    <location>
        <begin position="538"/>
        <end position="557"/>
    </location>
</feature>
<comment type="subcellular location">
    <subcellularLocation>
        <location evidence="1 9">Cell membrane</location>
        <topology evidence="1 9">Multi-pass membrane protein</topology>
    </subcellularLocation>
</comment>
<dbReference type="Pfam" id="PF22599">
    <property type="entry name" value="SecDF_P1_head"/>
    <property type="match status" value="1"/>
</dbReference>
<evidence type="ECO:0000313" key="15">
    <source>
        <dbReference type="EMBL" id="CUP62943.1"/>
    </source>
</evidence>
<feature type="transmembrane region" description="Helical" evidence="9">
    <location>
        <begin position="832"/>
        <end position="850"/>
    </location>
</feature>
<feature type="transmembrane region" description="Helical" evidence="9">
    <location>
        <begin position="510"/>
        <end position="531"/>
    </location>
</feature>
<dbReference type="RefSeq" id="WP_055172450.1">
    <property type="nucleotide sequence ID" value="NZ_CP081920.1"/>
</dbReference>
<evidence type="ECO:0000256" key="1">
    <source>
        <dbReference type="ARBA" id="ARBA00004651"/>
    </source>
</evidence>
<feature type="transmembrane region" description="Helical" evidence="9">
    <location>
        <begin position="602"/>
        <end position="627"/>
    </location>
</feature>
<comment type="subunit">
    <text evidence="9">Forms a complex with SecF. Part of the essential Sec protein translocation apparatus which comprises SecA, SecYEG and auxiliary proteins SecDF. Other proteins may also be involved.</text>
</comment>
<organism evidence="15 16">
    <name type="scientific">Bacteroides caccae</name>
    <dbReference type="NCBI Taxonomy" id="47678"/>
    <lineage>
        <taxon>Bacteria</taxon>
        <taxon>Pseudomonadati</taxon>
        <taxon>Bacteroidota</taxon>
        <taxon>Bacteroidia</taxon>
        <taxon>Bacteroidales</taxon>
        <taxon>Bacteroidaceae</taxon>
        <taxon>Bacteroides</taxon>
    </lineage>
</organism>
<dbReference type="Gene3D" id="1.20.1640.10">
    <property type="entry name" value="Multidrug efflux transporter AcrB transmembrane domain"/>
    <property type="match status" value="2"/>
</dbReference>
<dbReference type="InterPro" id="IPR054384">
    <property type="entry name" value="SecDF_P1_head"/>
</dbReference>
<sequence length="1007" mass="110462">MQNKGFVKVFAVLLTLVCVFYLSFSFVTRHYNNKAKEIANGDMKVEQDYLDSLSNEKVWLGNWTLKQCREMEISLGLDLKGGMNVILEVSVPDVIKALADNKPDEAFNNALATAAKQAINSQDDVITLFVKEYHRIAPDAKLSELFATQQLKDKVSQKSTDAEVEKVLREEVKAAVENSFNVLRTRIDRFGVVQPNIQSLEDKMGRIMVELPGIKEPERVRKLLQGSANLEFWETYTAKEILPAMQSADAKLRAVLTQETTTDSVTTDTTKAAVLTEATPTKKAVSAADSLAAALKGDAKQDDATAANMEEIKKQYPLLSILQLNSSGQGPVIGYANYKDTADINKYLAMPEIKAELPKDLRLKWGVSPSEFDKKGQTFELYAIKSTERNGKAPLEGDVVTDAKDEFDQYSKPAVSMSMNSDGARRWAQLTKQNIGRAIAIVLDNYVYSAPNVNTEITGGRSQITGHFTPEQAKDLANVLKSGKMPAPAHIVQEDIVGPSLGQESINAGIFSFVVALILLMIYMCSMYGIIPGMVANGALILNFFFTLGILSSFQAALTMSGIAGMVLSLGMAVDANVLIYERTKEELRAGKGVKKALADGYSNAFSAIFDSNLTSIITGIILFNFGTGPIRGFATTLIIGILVSFFTAVFMTRLVYEHFMSKDKWLGLTFTTKISKNLMTNTRFDFMGTNKKSLIIVSAVIIVCISSFAIRGLSQSIDFTGGRNFKVQFENPVEPEQVRELIASKFGDANVSVIAIGTDKKTVRISTNYRIEDAGNNVDSEIESYLYETLKPVLTQNISLETFIDRDNHTGGSIVSSQKVGPSIADDIKTGAIYSVVLALLAIGLYILLRFRNIAYSIGSIVALSCDTIMIIGAYSLFWGILPFSLEIDQTFIGAILTAIGYSINDKVVIFDRVREFFGLYPKRDKRQLFNDSLNTTLARTINTSLSTLIVLVCIFILGGDSIRSFAFAMILGVVIGTLSSLFIASPIAYNMMKNKKVVVPAATEE</sequence>
<accession>A0A174PPI6</accession>
<reference evidence="16 17" key="1">
    <citation type="submission" date="2015-09" db="EMBL/GenBank/DDBJ databases">
        <authorList>
            <consortium name="Pathogen Informatics"/>
        </authorList>
    </citation>
    <scope>NUCLEOTIDE SEQUENCE [LARGE SCALE GENOMIC DNA]</scope>
    <source>
        <strain evidence="15 16">2789STDY5834880</strain>
        <strain evidence="14 17">2789STDY5834946</strain>
    </source>
</reference>
<keyword evidence="2 9" id="KW-0813">Transport</keyword>
<comment type="subunit">
    <text evidence="10">Forms a complex with SecD. Part of the essential Sec protein translocation apparatus which comprises SecA, SecYEG and auxiliary proteins SecDF. Other proteins may also be involved.</text>
</comment>
<comment type="function">
    <text evidence="9">Part of the Sec protein translocase complex. Interacts with the SecYEG preprotein conducting channel. SecDF uses the proton motive force (PMF) to complete protein translocation after the ATP-dependent function of SecA.</text>
</comment>
<dbReference type="FunFam" id="1.20.1640.10:FF:000045">
    <property type="entry name" value="Multifunctional fusion protein"/>
    <property type="match status" value="1"/>
</dbReference>
<gene>
    <name evidence="15" type="primary">secDF</name>
    <name evidence="9" type="synonym">secD</name>
    <name evidence="10" type="synonym">secF</name>
    <name evidence="15" type="ORF">ERS852494_02683</name>
    <name evidence="14" type="ORF">ERS852558_00295</name>
</gene>
<keyword evidence="7 9" id="KW-0811">Translocation</keyword>
<dbReference type="NCBIfam" id="NF009585">
    <property type="entry name" value="PRK13024.1-5"/>
    <property type="match status" value="1"/>
</dbReference>
<dbReference type="InterPro" id="IPR022645">
    <property type="entry name" value="SecD/SecF_bac"/>
</dbReference>
<evidence type="ECO:0000256" key="9">
    <source>
        <dbReference type="HAMAP-Rule" id="MF_01463"/>
    </source>
</evidence>
<dbReference type="STRING" id="47678.ERS852494_02683"/>
<feature type="transmembrane region" description="Helical" evidence="9">
    <location>
        <begin position="563"/>
        <end position="581"/>
    </location>
</feature>
<evidence type="ECO:0000256" key="7">
    <source>
        <dbReference type="ARBA" id="ARBA00023010"/>
    </source>
</evidence>
<evidence type="ECO:0000259" key="12">
    <source>
        <dbReference type="Pfam" id="PF21760"/>
    </source>
</evidence>
<dbReference type="InterPro" id="IPR022646">
    <property type="entry name" value="SecD/SecF_CS"/>
</dbReference>
<evidence type="ECO:0000256" key="6">
    <source>
        <dbReference type="ARBA" id="ARBA00022989"/>
    </source>
</evidence>
<dbReference type="NCBIfam" id="TIGR00966">
    <property type="entry name" value="transloc_SecF"/>
    <property type="match status" value="1"/>
</dbReference>
<feature type="domain" description="Protein translocase subunit SecDF P1" evidence="12">
    <location>
        <begin position="176"/>
        <end position="234"/>
    </location>
</feature>
<evidence type="ECO:0000256" key="3">
    <source>
        <dbReference type="ARBA" id="ARBA00022475"/>
    </source>
</evidence>
<dbReference type="InterPro" id="IPR022813">
    <property type="entry name" value="SecD/SecF_arch_bac"/>
</dbReference>
<name>A0A174PPI6_9BACE</name>
<dbReference type="Pfam" id="PF07549">
    <property type="entry name" value="Sec_GG"/>
    <property type="match status" value="1"/>
</dbReference>
<dbReference type="Proteomes" id="UP000095725">
    <property type="component" value="Unassembled WGS sequence"/>
</dbReference>
<comment type="caution">
    <text evidence="9">Lacks conserved residue(s) required for the propagation of feature annotation.</text>
</comment>
<evidence type="ECO:0000259" key="11">
    <source>
        <dbReference type="Pfam" id="PF02355"/>
    </source>
</evidence>
<dbReference type="GO" id="GO:0015450">
    <property type="term" value="F:protein-transporting ATPase activity"/>
    <property type="evidence" value="ECO:0007669"/>
    <property type="project" value="InterPro"/>
</dbReference>
<feature type="domain" description="Protein export membrane protein SecD/SecF C-terminal" evidence="11">
    <location>
        <begin position="814"/>
        <end position="995"/>
    </location>
</feature>
<dbReference type="GO" id="GO:0006605">
    <property type="term" value="P:protein targeting"/>
    <property type="evidence" value="ECO:0007669"/>
    <property type="project" value="UniProtKB-UniRule"/>
</dbReference>
<dbReference type="Pfam" id="PF02355">
    <property type="entry name" value="SecD_SecF_C"/>
    <property type="match status" value="2"/>
</dbReference>
<dbReference type="PANTHER" id="PTHR30081">
    <property type="entry name" value="PROTEIN-EXPORT MEMBRANE PROTEIN SEC"/>
    <property type="match status" value="1"/>
</dbReference>
<dbReference type="InterPro" id="IPR055344">
    <property type="entry name" value="SecD_SecF_C_bact"/>
</dbReference>
<keyword evidence="5 9" id="KW-0653">Protein transport</keyword>
<keyword evidence="4 9" id="KW-0812">Transmembrane</keyword>
<evidence type="ECO:0000259" key="13">
    <source>
        <dbReference type="Pfam" id="PF22599"/>
    </source>
</evidence>
<comment type="similarity">
    <text evidence="9">Belongs to the SecD/SecF family. SecD subfamily.</text>
</comment>
<dbReference type="HAMAP" id="MF_01463_B">
    <property type="entry name" value="SecD_B"/>
    <property type="match status" value="1"/>
</dbReference>
<evidence type="ECO:0000256" key="5">
    <source>
        <dbReference type="ARBA" id="ARBA00022927"/>
    </source>
</evidence>
<dbReference type="InterPro" id="IPR005791">
    <property type="entry name" value="SecD"/>
</dbReference>
<dbReference type="PRINTS" id="PR01755">
    <property type="entry name" value="SECFTRNLCASE"/>
</dbReference>
<dbReference type="NCBIfam" id="TIGR01129">
    <property type="entry name" value="secD"/>
    <property type="match status" value="1"/>
</dbReference>
<dbReference type="GO" id="GO:0065002">
    <property type="term" value="P:intracellular protein transmembrane transport"/>
    <property type="evidence" value="ECO:0007669"/>
    <property type="project" value="UniProtKB-UniRule"/>
</dbReference>
<dbReference type="InterPro" id="IPR048631">
    <property type="entry name" value="SecD_1st"/>
</dbReference>
<dbReference type="FunFam" id="1.20.1640.10:FF:000004">
    <property type="entry name" value="Protein translocase subunit SecD"/>
    <property type="match status" value="1"/>
</dbReference>
<dbReference type="SUPFAM" id="SSF82866">
    <property type="entry name" value="Multidrug efflux transporter AcrB transmembrane domain"/>
    <property type="match status" value="2"/>
</dbReference>
<dbReference type="EMBL" id="CZAI01000006">
    <property type="protein sequence ID" value="CUP62943.1"/>
    <property type="molecule type" value="Genomic_DNA"/>
</dbReference>
<proteinExistence type="inferred from homology"/>
<keyword evidence="3 9" id="KW-1003">Cell membrane</keyword>
<dbReference type="Gene3D" id="3.30.70.3220">
    <property type="match status" value="1"/>
</dbReference>
<dbReference type="NCBIfam" id="TIGR00916">
    <property type="entry name" value="2A0604s01"/>
    <property type="match status" value="1"/>
</dbReference>
<dbReference type="EMBL" id="CZBL01000001">
    <property type="protein sequence ID" value="CUP47091.1"/>
    <property type="molecule type" value="Genomic_DNA"/>
</dbReference>
<dbReference type="GO" id="GO:0043952">
    <property type="term" value="P:protein transport by the Sec complex"/>
    <property type="evidence" value="ECO:0007669"/>
    <property type="project" value="UniProtKB-UniRule"/>
</dbReference>
<dbReference type="AlphaFoldDB" id="A0A174PPI6"/>
<dbReference type="HAMAP" id="MF_01464_B">
    <property type="entry name" value="SecF_B"/>
    <property type="match status" value="1"/>
</dbReference>
<evidence type="ECO:0000256" key="2">
    <source>
        <dbReference type="ARBA" id="ARBA00022448"/>
    </source>
</evidence>
<evidence type="ECO:0000313" key="16">
    <source>
        <dbReference type="Proteomes" id="UP000095657"/>
    </source>
</evidence>
<dbReference type="InterPro" id="IPR048634">
    <property type="entry name" value="SecD_SecF_C"/>
</dbReference>
<comment type="similarity">
    <text evidence="10">Belongs to the SecD/SecF family. SecF subfamily.</text>
</comment>
<evidence type="ECO:0000313" key="17">
    <source>
        <dbReference type="Proteomes" id="UP000095725"/>
    </source>
</evidence>
<dbReference type="InterPro" id="IPR005665">
    <property type="entry name" value="SecF_bac"/>
</dbReference>
<dbReference type="GO" id="GO:0005886">
    <property type="term" value="C:plasma membrane"/>
    <property type="evidence" value="ECO:0007669"/>
    <property type="project" value="UniProtKB-SubCell"/>
</dbReference>
<dbReference type="PANTHER" id="PTHR30081:SF1">
    <property type="entry name" value="PROTEIN TRANSLOCASE SUBUNIT SECD"/>
    <property type="match status" value="1"/>
</dbReference>